<dbReference type="Gene3D" id="3.40.50.720">
    <property type="entry name" value="NAD(P)-binding Rossmann-like Domain"/>
    <property type="match status" value="1"/>
</dbReference>
<evidence type="ECO:0000256" key="3">
    <source>
        <dbReference type="ARBA" id="ARBA00012967"/>
    </source>
</evidence>
<dbReference type="Gene3D" id="3.90.110.10">
    <property type="entry name" value="Lactate dehydrogenase/glycoside hydrolase, family 4, C-terminal"/>
    <property type="match status" value="1"/>
</dbReference>
<dbReference type="InterPro" id="IPR001236">
    <property type="entry name" value="Lactate/malate_DH_N"/>
</dbReference>
<evidence type="ECO:0000259" key="12">
    <source>
        <dbReference type="Pfam" id="PF02866"/>
    </source>
</evidence>
<dbReference type="InterPro" id="IPR001557">
    <property type="entry name" value="L-lactate/malate_DH"/>
</dbReference>
<name>A0AAW1USM2_9CUCU</name>
<evidence type="ECO:0000256" key="6">
    <source>
        <dbReference type="ARBA" id="ARBA00049258"/>
    </source>
</evidence>
<evidence type="ECO:0000256" key="9">
    <source>
        <dbReference type="RuleBase" id="RU003369"/>
    </source>
</evidence>
<keyword evidence="10" id="KW-0812">Transmembrane</keyword>
<dbReference type="PANTHER" id="PTHR43128:SF16">
    <property type="entry name" value="L-LACTATE DEHYDROGENASE"/>
    <property type="match status" value="1"/>
</dbReference>
<accession>A0AAW1USM2</accession>
<dbReference type="AlphaFoldDB" id="A0AAW1USM2"/>
<evidence type="ECO:0000259" key="11">
    <source>
        <dbReference type="Pfam" id="PF00056"/>
    </source>
</evidence>
<evidence type="ECO:0000313" key="14">
    <source>
        <dbReference type="Proteomes" id="UP001431783"/>
    </source>
</evidence>
<organism evidence="13 14">
    <name type="scientific">Henosepilachna vigintioctopunctata</name>
    <dbReference type="NCBI Taxonomy" id="420089"/>
    <lineage>
        <taxon>Eukaryota</taxon>
        <taxon>Metazoa</taxon>
        <taxon>Ecdysozoa</taxon>
        <taxon>Arthropoda</taxon>
        <taxon>Hexapoda</taxon>
        <taxon>Insecta</taxon>
        <taxon>Pterygota</taxon>
        <taxon>Neoptera</taxon>
        <taxon>Endopterygota</taxon>
        <taxon>Coleoptera</taxon>
        <taxon>Polyphaga</taxon>
        <taxon>Cucujiformia</taxon>
        <taxon>Coccinelloidea</taxon>
        <taxon>Coccinellidae</taxon>
        <taxon>Epilachninae</taxon>
        <taxon>Epilachnini</taxon>
        <taxon>Henosepilachna</taxon>
    </lineage>
</organism>
<dbReference type="EMBL" id="JARQZJ010000091">
    <property type="protein sequence ID" value="KAK9883533.1"/>
    <property type="molecule type" value="Genomic_DNA"/>
</dbReference>
<dbReference type="EC" id="1.1.1.27" evidence="3"/>
<keyword evidence="5 8" id="KW-0520">NAD</keyword>
<feature type="binding site" evidence="8">
    <location>
        <begin position="26"/>
        <end position="31"/>
    </location>
    <ligand>
        <name>NAD(+)</name>
        <dbReference type="ChEBI" id="CHEBI:57540"/>
    </ligand>
</feature>
<feature type="domain" description="Lactate/malate dehydrogenase C-terminal" evidence="12">
    <location>
        <begin position="162"/>
        <end position="327"/>
    </location>
</feature>
<proteinExistence type="inferred from homology"/>
<keyword evidence="10" id="KW-1133">Transmembrane helix</keyword>
<feature type="transmembrane region" description="Helical" evidence="10">
    <location>
        <begin position="21"/>
        <end position="40"/>
    </location>
</feature>
<feature type="domain" description="Lactate/malate dehydrogenase N-terminal" evidence="11">
    <location>
        <begin position="21"/>
        <end position="159"/>
    </location>
</feature>
<evidence type="ECO:0000313" key="13">
    <source>
        <dbReference type="EMBL" id="KAK9883533.1"/>
    </source>
</evidence>
<dbReference type="InterPro" id="IPR011304">
    <property type="entry name" value="L-lactate_DH"/>
</dbReference>
<dbReference type="Pfam" id="PF00056">
    <property type="entry name" value="Ldh_1_N"/>
    <property type="match status" value="1"/>
</dbReference>
<dbReference type="InterPro" id="IPR015955">
    <property type="entry name" value="Lactate_DH/Glyco_Ohase_4_C"/>
</dbReference>
<feature type="binding site" evidence="8">
    <location>
        <begin position="135"/>
        <end position="137"/>
    </location>
    <ligand>
        <name>NAD(+)</name>
        <dbReference type="ChEBI" id="CHEBI:57540"/>
    </ligand>
</feature>
<dbReference type="GO" id="GO:0006089">
    <property type="term" value="P:lactate metabolic process"/>
    <property type="evidence" value="ECO:0007669"/>
    <property type="project" value="TreeGrafter"/>
</dbReference>
<feature type="binding site" evidence="8">
    <location>
        <position position="112"/>
    </location>
    <ligand>
        <name>NAD(+)</name>
        <dbReference type="ChEBI" id="CHEBI:57540"/>
    </ligand>
</feature>
<comment type="pathway">
    <text evidence="1">Fermentation; pyruvate fermentation to lactate; (S)-lactate from pyruvate: step 1/1.</text>
</comment>
<dbReference type="InterPro" id="IPR022383">
    <property type="entry name" value="Lactate/malate_DH_C"/>
</dbReference>
<evidence type="ECO:0000256" key="4">
    <source>
        <dbReference type="ARBA" id="ARBA00023002"/>
    </source>
</evidence>
<evidence type="ECO:0000256" key="7">
    <source>
        <dbReference type="PIRSR" id="PIRSR000102-1"/>
    </source>
</evidence>
<keyword evidence="10" id="KW-0472">Membrane</keyword>
<dbReference type="GO" id="GO:0004459">
    <property type="term" value="F:L-lactate dehydrogenase (NAD+) activity"/>
    <property type="evidence" value="ECO:0007669"/>
    <property type="project" value="UniProtKB-EC"/>
</dbReference>
<dbReference type="InterPro" id="IPR036291">
    <property type="entry name" value="NAD(P)-bd_dom_sf"/>
</dbReference>
<comment type="catalytic activity">
    <reaction evidence="6">
        <text>(S)-lactate + NAD(+) = pyruvate + NADH + H(+)</text>
        <dbReference type="Rhea" id="RHEA:23444"/>
        <dbReference type="ChEBI" id="CHEBI:15361"/>
        <dbReference type="ChEBI" id="CHEBI:15378"/>
        <dbReference type="ChEBI" id="CHEBI:16651"/>
        <dbReference type="ChEBI" id="CHEBI:57540"/>
        <dbReference type="ChEBI" id="CHEBI:57945"/>
        <dbReference type="EC" id="1.1.1.27"/>
    </reaction>
</comment>
<dbReference type="SUPFAM" id="SSF56327">
    <property type="entry name" value="LDH C-terminal domain-like"/>
    <property type="match status" value="1"/>
</dbReference>
<evidence type="ECO:0000256" key="1">
    <source>
        <dbReference type="ARBA" id="ARBA00004843"/>
    </source>
</evidence>
<protein>
    <recommendedName>
        <fullName evidence="3">L-lactate dehydrogenase</fullName>
        <ecNumber evidence="3">1.1.1.27</ecNumber>
    </recommendedName>
</protein>
<evidence type="ECO:0000256" key="8">
    <source>
        <dbReference type="PIRSR" id="PIRSR000102-3"/>
    </source>
</evidence>
<dbReference type="GO" id="GO:0005737">
    <property type="term" value="C:cytoplasm"/>
    <property type="evidence" value="ECO:0007669"/>
    <property type="project" value="InterPro"/>
</dbReference>
<dbReference type="PRINTS" id="PR00086">
    <property type="entry name" value="LLDHDRGNASE"/>
</dbReference>
<dbReference type="PIRSF" id="PIRSF000102">
    <property type="entry name" value="Lac_mal_DH"/>
    <property type="match status" value="1"/>
</dbReference>
<evidence type="ECO:0000256" key="10">
    <source>
        <dbReference type="SAM" id="Phobius"/>
    </source>
</evidence>
<sequence>MSLRGRMFRNIQTHAESTIDKISVIGAGVVGMAVAVSILGSRITKNLVLVDAFGDTVKGEVLDLQQAALVLQGPTISGGTDFSTTQGSKLCILTAGVRQETGETMQSLAQRNSDIMVKLVPDLVKYSPETIILVVGNPVDVLTYVVWKVSGLPHHRVIGSGTTLDTQRFRILLAKKLNVNPADVKAWIIGNHGEQCMAVWSSVNIAGVRMNELNPLFGSEGDPENWNQIYKLLVSANGQIEQLKGYTNWGIAMSVAAIAKTIIGNRKVIFPVSVNANGNFGITEDVFIPLPAVLGINGVYDIINLKLTPEEITNLQKVASSLMMTQKEIVIKGADIDCRCRRCRT</sequence>
<evidence type="ECO:0000256" key="5">
    <source>
        <dbReference type="ARBA" id="ARBA00023027"/>
    </source>
</evidence>
<evidence type="ECO:0000256" key="2">
    <source>
        <dbReference type="ARBA" id="ARBA00006054"/>
    </source>
</evidence>
<comment type="caution">
    <text evidence="13">The sequence shown here is derived from an EMBL/GenBank/DDBJ whole genome shotgun (WGS) entry which is preliminary data.</text>
</comment>
<feature type="binding site" evidence="8">
    <location>
        <position position="51"/>
    </location>
    <ligand>
        <name>NAD(+)</name>
        <dbReference type="ChEBI" id="CHEBI:57540"/>
    </ligand>
</feature>
<dbReference type="NCBIfam" id="TIGR01771">
    <property type="entry name" value="L-LDH-NAD"/>
    <property type="match status" value="1"/>
</dbReference>
<gene>
    <name evidence="13" type="ORF">WA026_001709</name>
</gene>
<feature type="active site" description="Proton acceptor" evidence="7">
    <location>
        <position position="192"/>
    </location>
</feature>
<dbReference type="Proteomes" id="UP001431783">
    <property type="component" value="Unassembled WGS sequence"/>
</dbReference>
<comment type="similarity">
    <text evidence="2">Belongs to the LDH/MDH superfamily. LDH family.</text>
</comment>
<dbReference type="Pfam" id="PF02866">
    <property type="entry name" value="Ldh_1_C"/>
    <property type="match status" value="1"/>
</dbReference>
<reference evidence="13 14" key="1">
    <citation type="submission" date="2023-03" db="EMBL/GenBank/DDBJ databases">
        <title>Genome insight into feeding habits of ladybird beetles.</title>
        <authorList>
            <person name="Li H.-S."/>
            <person name="Huang Y.-H."/>
            <person name="Pang H."/>
        </authorList>
    </citation>
    <scope>NUCLEOTIDE SEQUENCE [LARGE SCALE GENOMIC DNA]</scope>
    <source>
        <strain evidence="13">SYSU_2023b</strain>
        <tissue evidence="13">Whole body</tissue>
    </source>
</reference>
<keyword evidence="4 9" id="KW-0560">Oxidoreductase</keyword>
<dbReference type="PANTHER" id="PTHR43128">
    <property type="entry name" value="L-2-HYDROXYCARBOXYLATE DEHYDROGENASE (NAD(P)(+))"/>
    <property type="match status" value="1"/>
</dbReference>
<keyword evidence="14" id="KW-1185">Reference proteome</keyword>
<dbReference type="SUPFAM" id="SSF51735">
    <property type="entry name" value="NAD(P)-binding Rossmann-fold domains"/>
    <property type="match status" value="1"/>
</dbReference>